<dbReference type="PANTHER" id="PTHR32322:SF2">
    <property type="entry name" value="EAMA DOMAIN-CONTAINING PROTEIN"/>
    <property type="match status" value="1"/>
</dbReference>
<organism evidence="7 8">
    <name type="scientific">Halobellus clavatus</name>
    <dbReference type="NCBI Taxonomy" id="660517"/>
    <lineage>
        <taxon>Archaea</taxon>
        <taxon>Methanobacteriati</taxon>
        <taxon>Methanobacteriota</taxon>
        <taxon>Stenosarchaea group</taxon>
        <taxon>Halobacteria</taxon>
        <taxon>Halobacteriales</taxon>
        <taxon>Haloferacaceae</taxon>
        <taxon>Halobellus</taxon>
    </lineage>
</organism>
<feature type="transmembrane region" description="Helical" evidence="5">
    <location>
        <begin position="49"/>
        <end position="68"/>
    </location>
</feature>
<dbReference type="OrthoDB" id="239604at2157"/>
<evidence type="ECO:0000256" key="1">
    <source>
        <dbReference type="ARBA" id="ARBA00004141"/>
    </source>
</evidence>
<dbReference type="InterPro" id="IPR050638">
    <property type="entry name" value="AA-Vitamin_Transporters"/>
</dbReference>
<evidence type="ECO:0000313" key="8">
    <source>
        <dbReference type="Proteomes" id="UP000199170"/>
    </source>
</evidence>
<evidence type="ECO:0000256" key="4">
    <source>
        <dbReference type="ARBA" id="ARBA00023136"/>
    </source>
</evidence>
<dbReference type="InterPro" id="IPR037185">
    <property type="entry name" value="EmrE-like"/>
</dbReference>
<evidence type="ECO:0000313" key="7">
    <source>
        <dbReference type="EMBL" id="SDX68441.1"/>
    </source>
</evidence>
<comment type="subcellular location">
    <subcellularLocation>
        <location evidence="1">Membrane</location>
        <topology evidence="1">Multi-pass membrane protein</topology>
    </subcellularLocation>
</comment>
<name>A0A1H3DPZ0_9EURY</name>
<feature type="transmembrane region" description="Helical" evidence="5">
    <location>
        <begin position="20"/>
        <end position="37"/>
    </location>
</feature>
<dbReference type="STRING" id="660517.SAMN04487946_101703"/>
<feature type="transmembrane region" description="Helical" evidence="5">
    <location>
        <begin position="265"/>
        <end position="285"/>
    </location>
</feature>
<accession>A0A1H3DPZ0</accession>
<evidence type="ECO:0000256" key="5">
    <source>
        <dbReference type="SAM" id="Phobius"/>
    </source>
</evidence>
<dbReference type="Proteomes" id="UP000199170">
    <property type="component" value="Unassembled WGS sequence"/>
</dbReference>
<evidence type="ECO:0000256" key="3">
    <source>
        <dbReference type="ARBA" id="ARBA00022989"/>
    </source>
</evidence>
<feature type="transmembrane region" description="Helical" evidence="5">
    <location>
        <begin position="292"/>
        <end position="308"/>
    </location>
</feature>
<dbReference type="RefSeq" id="WP_089765154.1">
    <property type="nucleotide sequence ID" value="NZ_FNPB01000001.1"/>
</dbReference>
<dbReference type="PANTHER" id="PTHR32322">
    <property type="entry name" value="INNER MEMBRANE TRANSPORTER"/>
    <property type="match status" value="1"/>
</dbReference>
<dbReference type="SUPFAM" id="SSF103481">
    <property type="entry name" value="Multidrug resistance efflux transporter EmrE"/>
    <property type="match status" value="2"/>
</dbReference>
<feature type="transmembrane region" description="Helical" evidence="5">
    <location>
        <begin position="117"/>
        <end position="135"/>
    </location>
</feature>
<evidence type="ECO:0000259" key="6">
    <source>
        <dbReference type="Pfam" id="PF00892"/>
    </source>
</evidence>
<dbReference type="GO" id="GO:0016020">
    <property type="term" value="C:membrane"/>
    <property type="evidence" value="ECO:0007669"/>
    <property type="project" value="UniProtKB-SubCell"/>
</dbReference>
<feature type="transmembrane region" description="Helical" evidence="5">
    <location>
        <begin position="141"/>
        <end position="158"/>
    </location>
</feature>
<dbReference type="AlphaFoldDB" id="A0A1H3DPZ0"/>
<feature type="transmembrane region" description="Helical" evidence="5">
    <location>
        <begin position="207"/>
        <end position="227"/>
    </location>
</feature>
<sequence>MGTSFSGNRADSLVLSLGPGIAYSIAAALVWGTYIFVLKRYFADYPGTVLTVGVNAAAIAWYVPIAVLSGASLGTLSGATALVEGPSALFVSLTTILLTAAAFLAFLRAIGAGEVSYVAPISKIIPVFVLPIEVLLLGQRLAPVAVVGVAVATLAVYVANYRAGSLLDPLRKASSSRAAQLALVSAACYGVSDVGKRVVLQGLGVPLTLWVPILLGGVLLVVLPLAAREWVPLRADLPRFALAGGGVALGEHVTSLAFAAAPASIASPIINTQAVVAVVLGGVLLREEAFRIRLVAAGLAVAGVGLIAA</sequence>
<proteinExistence type="predicted"/>
<reference evidence="8" key="1">
    <citation type="submission" date="2016-10" db="EMBL/GenBank/DDBJ databases">
        <authorList>
            <person name="Varghese N."/>
            <person name="Submissions S."/>
        </authorList>
    </citation>
    <scope>NUCLEOTIDE SEQUENCE [LARGE SCALE GENOMIC DNA]</scope>
    <source>
        <strain evidence="8">CGMCC 1.10118</strain>
    </source>
</reference>
<protein>
    <submittedName>
        <fullName evidence="7">Uncharacterized membrane protein</fullName>
    </submittedName>
</protein>
<evidence type="ECO:0000256" key="2">
    <source>
        <dbReference type="ARBA" id="ARBA00022692"/>
    </source>
</evidence>
<feature type="domain" description="EamA" evidence="6">
    <location>
        <begin position="19"/>
        <end position="160"/>
    </location>
</feature>
<keyword evidence="2 5" id="KW-0812">Transmembrane</keyword>
<feature type="domain" description="EamA" evidence="6">
    <location>
        <begin position="179"/>
        <end position="307"/>
    </location>
</feature>
<keyword evidence="4 5" id="KW-0472">Membrane</keyword>
<dbReference type="InterPro" id="IPR000620">
    <property type="entry name" value="EamA_dom"/>
</dbReference>
<dbReference type="Pfam" id="PF00892">
    <property type="entry name" value="EamA"/>
    <property type="match status" value="2"/>
</dbReference>
<keyword evidence="3 5" id="KW-1133">Transmembrane helix</keyword>
<keyword evidence="8" id="KW-1185">Reference proteome</keyword>
<gene>
    <name evidence="7" type="ORF">SAMN04487946_101703</name>
</gene>
<feature type="transmembrane region" description="Helical" evidence="5">
    <location>
        <begin position="88"/>
        <end position="110"/>
    </location>
</feature>
<dbReference type="EMBL" id="FNPB01000001">
    <property type="protein sequence ID" value="SDX68441.1"/>
    <property type="molecule type" value="Genomic_DNA"/>
</dbReference>